<accession>A0A645GWF9</accession>
<comment type="caution">
    <text evidence="1">The sequence shown here is derived from an EMBL/GenBank/DDBJ whole genome shotgun (WGS) entry which is preliminary data.</text>
</comment>
<evidence type="ECO:0000313" key="1">
    <source>
        <dbReference type="EMBL" id="MPN31145.1"/>
    </source>
</evidence>
<gene>
    <name evidence="1" type="ORF">SDC9_178619</name>
</gene>
<sequence>MVKRILGIVAASHPGQNGRGARVYGQKAGLHAGLVLAQLPHEGLVGQQLLERLFLADVGRPATSGELAKGFRLAHQLQHQGVLGAPAVAVAPVVVGNALQRMHLAVHGLLRPGLQTRIQSGAHHQTVGIDVVVVLVGPGDQPLA</sequence>
<dbReference type="AlphaFoldDB" id="A0A645GWF9"/>
<proteinExistence type="predicted"/>
<organism evidence="1">
    <name type="scientific">bioreactor metagenome</name>
    <dbReference type="NCBI Taxonomy" id="1076179"/>
    <lineage>
        <taxon>unclassified sequences</taxon>
        <taxon>metagenomes</taxon>
        <taxon>ecological metagenomes</taxon>
    </lineage>
</organism>
<name>A0A645GWF9_9ZZZZ</name>
<protein>
    <submittedName>
        <fullName evidence="1">Uncharacterized protein</fullName>
    </submittedName>
</protein>
<reference evidence="1" key="1">
    <citation type="submission" date="2019-08" db="EMBL/GenBank/DDBJ databases">
        <authorList>
            <person name="Kucharzyk K."/>
            <person name="Murdoch R.W."/>
            <person name="Higgins S."/>
            <person name="Loffler F."/>
        </authorList>
    </citation>
    <scope>NUCLEOTIDE SEQUENCE</scope>
</reference>
<dbReference type="EMBL" id="VSSQ01082560">
    <property type="protein sequence ID" value="MPN31145.1"/>
    <property type="molecule type" value="Genomic_DNA"/>
</dbReference>